<evidence type="ECO:0008006" key="2">
    <source>
        <dbReference type="Google" id="ProtNLM"/>
    </source>
</evidence>
<reference evidence="1" key="1">
    <citation type="journal article" date="2015" name="Nature">
        <title>Complex archaea that bridge the gap between prokaryotes and eukaryotes.</title>
        <authorList>
            <person name="Spang A."/>
            <person name="Saw J.H."/>
            <person name="Jorgensen S.L."/>
            <person name="Zaremba-Niedzwiedzka K."/>
            <person name="Martijn J."/>
            <person name="Lind A.E."/>
            <person name="van Eijk R."/>
            <person name="Schleper C."/>
            <person name="Guy L."/>
            <person name="Ettema T.J."/>
        </authorList>
    </citation>
    <scope>NUCLEOTIDE SEQUENCE</scope>
</reference>
<organism evidence="1">
    <name type="scientific">marine sediment metagenome</name>
    <dbReference type="NCBI Taxonomy" id="412755"/>
    <lineage>
        <taxon>unclassified sequences</taxon>
        <taxon>metagenomes</taxon>
        <taxon>ecological metagenomes</taxon>
    </lineage>
</organism>
<accession>A0A0F9ETZ4</accession>
<gene>
    <name evidence="1" type="ORF">LCGC14_2386980</name>
</gene>
<comment type="caution">
    <text evidence="1">The sequence shown here is derived from an EMBL/GenBank/DDBJ whole genome shotgun (WGS) entry which is preliminary data.</text>
</comment>
<evidence type="ECO:0000313" key="1">
    <source>
        <dbReference type="EMBL" id="KKL27258.1"/>
    </source>
</evidence>
<proteinExistence type="predicted"/>
<dbReference type="EMBL" id="LAZR01035530">
    <property type="protein sequence ID" value="KKL27258.1"/>
    <property type="molecule type" value="Genomic_DNA"/>
</dbReference>
<protein>
    <recommendedName>
        <fullName evidence="2">Right handed beta helix domain-containing protein</fullName>
    </recommendedName>
</protein>
<dbReference type="AlphaFoldDB" id="A0A0F9ETZ4"/>
<name>A0A0F9ETZ4_9ZZZZ</name>
<sequence length="322" mass="33663">MTRNNVYGRGPVTFQNITLAPGGTASGFGTYNTLGRVYFVNNITGKSDSVGTSWDTAMDQPQTAITASEVFRQDRGSVSTNDYIRNTIVIQGTGTAYTAVTAIPNYTDIIGLGADPRGNGTGIAQIDAAGIADCISIGSAGCRGLYMVNIQCDASAAGSFVGLDAEKLFRSRIEGCAFTNQGVSGIRILVGGGVYINDCACTNDTFAQITGLTLGTGATNNGHKITNCEFFGDTQGVSFTAVAGKQTVFKNCSAIGGTKGFVDTTSSDVGAQPWYIDCYGFGTNNTTINQTGFVLSSNYTKRAMRCIDNANGTNRNYPTTAD</sequence>